<sequence length="205" mass="22384">MAAHASLSGFRYLPGYFDRPAQEALLGEIRAVAAAAPLFVPTMPKTGRPMSVRMTNCGDLGWVTDRERGYRYQDRHPVSGAPWPAIPASLLQLWGDVAGYAKPPQACLVNFYDGQAKMGLHQDRDERNFEAPVVSVSLGDQCLFRIGGTERGDPTRSLRLSSGDVVVLGGDSRLSFHGVDRIYPGTSTLLKDGGRINLTLRRVEP</sequence>
<dbReference type="InterPro" id="IPR027450">
    <property type="entry name" value="AlkB-like"/>
</dbReference>
<dbReference type="SUPFAM" id="SSF51197">
    <property type="entry name" value="Clavaminate synthase-like"/>
    <property type="match status" value="1"/>
</dbReference>
<dbReference type="Gene3D" id="2.60.120.590">
    <property type="entry name" value="Alpha-ketoglutarate-dependent dioxygenase AlkB-like"/>
    <property type="match status" value="1"/>
</dbReference>
<name>A0ABX2Q8Q7_9HYPH</name>
<keyword evidence="2" id="KW-0479">Metal-binding</keyword>
<keyword evidence="5" id="KW-0408">Iron</keyword>
<accession>A0ABX2Q8Q7</accession>
<evidence type="ECO:0000256" key="1">
    <source>
        <dbReference type="ARBA" id="ARBA00001954"/>
    </source>
</evidence>
<dbReference type="Pfam" id="PF13532">
    <property type="entry name" value="2OG-FeII_Oxy_2"/>
    <property type="match status" value="1"/>
</dbReference>
<evidence type="ECO:0000256" key="5">
    <source>
        <dbReference type="ARBA" id="ARBA00023004"/>
    </source>
</evidence>
<organism evidence="7 8">
    <name type="scientific">Mycoplana rhizolycopersici</name>
    <dbReference type="NCBI Taxonomy" id="2746702"/>
    <lineage>
        <taxon>Bacteria</taxon>
        <taxon>Pseudomonadati</taxon>
        <taxon>Pseudomonadota</taxon>
        <taxon>Alphaproteobacteria</taxon>
        <taxon>Hyphomicrobiales</taxon>
        <taxon>Rhizobiaceae</taxon>
        <taxon>Mycoplana</taxon>
    </lineage>
</organism>
<keyword evidence="8" id="KW-1185">Reference proteome</keyword>
<keyword evidence="4" id="KW-0560">Oxidoreductase</keyword>
<dbReference type="PANTHER" id="PTHR16557">
    <property type="entry name" value="ALKYLATED DNA REPAIR PROTEIN ALKB-RELATED"/>
    <property type="match status" value="1"/>
</dbReference>
<evidence type="ECO:0000259" key="6">
    <source>
        <dbReference type="PROSITE" id="PS51471"/>
    </source>
</evidence>
<proteinExistence type="predicted"/>
<dbReference type="RefSeq" id="WP_176948141.1">
    <property type="nucleotide sequence ID" value="NZ_JABXYK010000001.1"/>
</dbReference>
<evidence type="ECO:0000256" key="2">
    <source>
        <dbReference type="ARBA" id="ARBA00022723"/>
    </source>
</evidence>
<dbReference type="InterPro" id="IPR037151">
    <property type="entry name" value="AlkB-like_sf"/>
</dbReference>
<gene>
    <name evidence="7" type="ORF">HV823_02410</name>
</gene>
<protein>
    <submittedName>
        <fullName evidence="7">Alpha-ketoglutarate-dependent dioxygenase AlkB</fullName>
    </submittedName>
</protein>
<dbReference type="InterPro" id="IPR005123">
    <property type="entry name" value="Oxoglu/Fe-dep_dioxygenase_dom"/>
</dbReference>
<feature type="domain" description="Fe2OG dioxygenase" evidence="6">
    <location>
        <begin position="103"/>
        <end position="204"/>
    </location>
</feature>
<dbReference type="Proteomes" id="UP000659172">
    <property type="component" value="Unassembled WGS sequence"/>
</dbReference>
<comment type="cofactor">
    <cofactor evidence="1">
        <name>Fe(2+)</name>
        <dbReference type="ChEBI" id="CHEBI:29033"/>
    </cofactor>
</comment>
<keyword evidence="3 7" id="KW-0223">Dioxygenase</keyword>
<evidence type="ECO:0000256" key="3">
    <source>
        <dbReference type="ARBA" id="ARBA00022964"/>
    </source>
</evidence>
<evidence type="ECO:0000313" key="7">
    <source>
        <dbReference type="EMBL" id="NVP54100.1"/>
    </source>
</evidence>
<dbReference type="PANTHER" id="PTHR16557:SF2">
    <property type="entry name" value="NUCLEIC ACID DIOXYGENASE ALKBH1"/>
    <property type="match status" value="1"/>
</dbReference>
<dbReference type="EMBL" id="JABXYK010000001">
    <property type="protein sequence ID" value="NVP54100.1"/>
    <property type="molecule type" value="Genomic_DNA"/>
</dbReference>
<evidence type="ECO:0000313" key="8">
    <source>
        <dbReference type="Proteomes" id="UP000659172"/>
    </source>
</evidence>
<reference evidence="7 8" key="1">
    <citation type="submission" date="2020-06" db="EMBL/GenBank/DDBJ databases">
        <title>Rhizobium sp.nov. isolated from the tomato plant.</title>
        <authorList>
            <person name="Thin K.K."/>
            <person name="Zhang X."/>
            <person name="He S."/>
        </authorList>
    </citation>
    <scope>NUCLEOTIDE SEQUENCE [LARGE SCALE GENOMIC DNA]</scope>
    <source>
        <strain evidence="7 8">DBTS2</strain>
    </source>
</reference>
<dbReference type="PROSITE" id="PS51471">
    <property type="entry name" value="FE2OG_OXY"/>
    <property type="match status" value="1"/>
</dbReference>
<comment type="caution">
    <text evidence="7">The sequence shown here is derived from an EMBL/GenBank/DDBJ whole genome shotgun (WGS) entry which is preliminary data.</text>
</comment>
<dbReference type="InterPro" id="IPR004574">
    <property type="entry name" value="Alkb"/>
</dbReference>
<dbReference type="GO" id="GO:0051213">
    <property type="term" value="F:dioxygenase activity"/>
    <property type="evidence" value="ECO:0007669"/>
    <property type="project" value="UniProtKB-KW"/>
</dbReference>
<evidence type="ECO:0000256" key="4">
    <source>
        <dbReference type="ARBA" id="ARBA00023002"/>
    </source>
</evidence>